<name>A0A915J1D7_ROMCU</name>
<accession>A0A915J1D7</accession>
<keyword evidence="1" id="KW-1185">Reference proteome</keyword>
<proteinExistence type="predicted"/>
<organism evidence="1 2">
    <name type="scientific">Romanomermis culicivorax</name>
    <name type="common">Nematode worm</name>
    <dbReference type="NCBI Taxonomy" id="13658"/>
    <lineage>
        <taxon>Eukaryota</taxon>
        <taxon>Metazoa</taxon>
        <taxon>Ecdysozoa</taxon>
        <taxon>Nematoda</taxon>
        <taxon>Enoplea</taxon>
        <taxon>Dorylaimia</taxon>
        <taxon>Mermithida</taxon>
        <taxon>Mermithoidea</taxon>
        <taxon>Mermithidae</taxon>
        <taxon>Romanomermis</taxon>
    </lineage>
</organism>
<dbReference type="WBParaSite" id="nRc.2.0.1.t20276-RA">
    <property type="protein sequence ID" value="nRc.2.0.1.t20276-RA"/>
    <property type="gene ID" value="nRc.2.0.1.g20276"/>
</dbReference>
<dbReference type="Proteomes" id="UP000887565">
    <property type="component" value="Unplaced"/>
</dbReference>
<reference evidence="2" key="1">
    <citation type="submission" date="2022-11" db="UniProtKB">
        <authorList>
            <consortium name="WormBaseParasite"/>
        </authorList>
    </citation>
    <scope>IDENTIFICATION</scope>
</reference>
<protein>
    <submittedName>
        <fullName evidence="2">Uncharacterized protein</fullName>
    </submittedName>
</protein>
<evidence type="ECO:0000313" key="2">
    <source>
        <dbReference type="WBParaSite" id="nRc.2.0.1.t20276-RA"/>
    </source>
</evidence>
<sequence length="73" mass="7990">MDVTKQSQLEKFSGISAKSECHMPIGFSTICSAASKQWRGCSGDVSKTIRIAKNKIFQGKGLGEPKMQKINNQ</sequence>
<evidence type="ECO:0000313" key="1">
    <source>
        <dbReference type="Proteomes" id="UP000887565"/>
    </source>
</evidence>
<dbReference type="AlphaFoldDB" id="A0A915J1D7"/>